<organism evidence="1 2">
    <name type="scientific">Alteribacillus persepolensis</name>
    <dbReference type="NCBI Taxonomy" id="568899"/>
    <lineage>
        <taxon>Bacteria</taxon>
        <taxon>Bacillati</taxon>
        <taxon>Bacillota</taxon>
        <taxon>Bacilli</taxon>
        <taxon>Bacillales</taxon>
        <taxon>Bacillaceae</taxon>
        <taxon>Alteribacillus</taxon>
    </lineage>
</organism>
<keyword evidence="2" id="KW-1185">Reference proteome</keyword>
<dbReference type="EMBL" id="FNDK01000017">
    <property type="protein sequence ID" value="SDH97586.1"/>
    <property type="molecule type" value="Genomic_DNA"/>
</dbReference>
<sequence>MVINQFYFRPGFDQPMVRVDVINCAVSDAKTLGNCIGWGKSIRAVEQYECLTKISSDCLFITVISIIAPSTLFAFHKHDPS</sequence>
<name>A0A1G8GT61_9BACI</name>
<evidence type="ECO:0000313" key="2">
    <source>
        <dbReference type="Proteomes" id="UP000199163"/>
    </source>
</evidence>
<proteinExistence type="predicted"/>
<dbReference type="AlphaFoldDB" id="A0A1G8GT61"/>
<accession>A0A1G8GT61</accession>
<evidence type="ECO:0000313" key="1">
    <source>
        <dbReference type="EMBL" id="SDH97586.1"/>
    </source>
</evidence>
<protein>
    <submittedName>
        <fullName evidence="1">Uncharacterized protein</fullName>
    </submittedName>
</protein>
<reference evidence="1 2" key="1">
    <citation type="submission" date="2016-10" db="EMBL/GenBank/DDBJ databases">
        <authorList>
            <person name="de Groot N.N."/>
        </authorList>
    </citation>
    <scope>NUCLEOTIDE SEQUENCE [LARGE SCALE GENOMIC DNA]</scope>
    <source>
        <strain evidence="1 2">DSM 21632</strain>
    </source>
</reference>
<gene>
    <name evidence="1" type="ORF">SAMN05192534_1173</name>
</gene>
<dbReference type="Proteomes" id="UP000199163">
    <property type="component" value="Unassembled WGS sequence"/>
</dbReference>